<evidence type="ECO:0000313" key="8">
    <source>
        <dbReference type="Proteomes" id="UP000038011"/>
    </source>
</evidence>
<name>A0A0N0E8W2_9HYPH</name>
<feature type="domain" description="GCVT N-terminal" evidence="4">
    <location>
        <begin position="443"/>
        <end position="722"/>
    </location>
</feature>
<dbReference type="InterPro" id="IPR027266">
    <property type="entry name" value="TrmE/GcvT-like"/>
</dbReference>
<dbReference type="Pfam" id="PF08669">
    <property type="entry name" value="GCV_T_C"/>
    <property type="match status" value="1"/>
</dbReference>
<dbReference type="AlphaFoldDB" id="A0A0N0E8W2"/>
<evidence type="ECO:0000259" key="4">
    <source>
        <dbReference type="Pfam" id="PF01571"/>
    </source>
</evidence>
<dbReference type="GO" id="GO:0016491">
    <property type="term" value="F:oxidoreductase activity"/>
    <property type="evidence" value="ECO:0007669"/>
    <property type="project" value="UniProtKB-KW"/>
</dbReference>
<proteinExistence type="inferred from homology"/>
<protein>
    <submittedName>
        <fullName evidence="7">Dehydrogenase</fullName>
    </submittedName>
</protein>
<dbReference type="SUPFAM" id="SSF51905">
    <property type="entry name" value="FAD/NAD(P)-binding domain"/>
    <property type="match status" value="1"/>
</dbReference>
<dbReference type="SUPFAM" id="SSF101790">
    <property type="entry name" value="Aminomethyltransferase beta-barrel domain"/>
    <property type="match status" value="1"/>
</dbReference>
<reference evidence="7 8" key="1">
    <citation type="submission" date="2015-01" db="EMBL/GenBank/DDBJ databases">
        <title>Ahrensia donghaiensis sp. nov., a novel dimethylsulphoniopropionate-cleavage bacterium isolated from seawater and emended descriptions of the genus Ahrensia and Ahrensia kielensis.</title>
        <authorList>
            <person name="Liu J."/>
        </authorList>
    </citation>
    <scope>NUCLEOTIDE SEQUENCE [LARGE SCALE GENOMIC DNA]</scope>
    <source>
        <strain evidence="7 8">LZD062</strain>
    </source>
</reference>
<dbReference type="Proteomes" id="UP000038011">
    <property type="component" value="Unassembled WGS sequence"/>
</dbReference>
<dbReference type="InterPro" id="IPR013977">
    <property type="entry name" value="GcvT_C"/>
</dbReference>
<evidence type="ECO:0000313" key="7">
    <source>
        <dbReference type="EMBL" id="KPB02825.1"/>
    </source>
</evidence>
<dbReference type="PATRIC" id="fig|1514904.3.peg.131"/>
<evidence type="ECO:0000259" key="6">
    <source>
        <dbReference type="Pfam" id="PF16350"/>
    </source>
</evidence>
<feature type="domain" description="FAD dependent oxidoreductase central" evidence="6">
    <location>
        <begin position="385"/>
        <end position="441"/>
    </location>
</feature>
<gene>
    <name evidence="7" type="ORF">SU32_00640</name>
</gene>
<dbReference type="PANTHER" id="PTHR43757:SF2">
    <property type="entry name" value="AMINOMETHYLTRANSFERASE, MITOCHONDRIAL"/>
    <property type="match status" value="1"/>
</dbReference>
<evidence type="ECO:0000256" key="1">
    <source>
        <dbReference type="ARBA" id="ARBA00008609"/>
    </source>
</evidence>
<dbReference type="InterPro" id="IPR028896">
    <property type="entry name" value="GcvT/YgfZ/DmdA"/>
</dbReference>
<evidence type="ECO:0000256" key="2">
    <source>
        <dbReference type="ARBA" id="ARBA00023002"/>
    </source>
</evidence>
<feature type="domain" description="Aminomethyltransferase C-terminal" evidence="5">
    <location>
        <begin position="792"/>
        <end position="836"/>
    </location>
</feature>
<dbReference type="Pfam" id="PF01266">
    <property type="entry name" value="DAO"/>
    <property type="match status" value="1"/>
</dbReference>
<comment type="similarity">
    <text evidence="1">Belongs to the GcvT family.</text>
</comment>
<sequence length="853" mass="94894">MAAFPAQAKVVIVGLGGIVGASIAHHLIERGWDDIVGIDKSAIPTDIGSTSHASDFCYATAHDFLTCWTTLYSIDFFSKRGRYEKVGGLEVARVGDDDRMMELKRKVASGKAFGTRATMISAAEAKEKFPLLEEDQIQGALWDPDAGLVAPRSQTVAGELVDEAVATGKLKSFANTSALDLIVENGHIKGVKTERGTIMADKVIVCAGLWGRLIANMVGEDLPVMPVDHPLTFFGPYTEFEGTGKDIGYPLLRDQGNSAYMRDTGDPKTPEGGQIEWGYYEEKEPRLCHPRDILEKHEARLSPSQRDLPIEQIMEPLERAMELTPILGELGYNENHSFNGLLQVTTDGGPSMGESQKVRGLWYAVAIWVKDGPGMAKLLVDWMTDGRTVIDHNAIDYARFYPFQTTEEYIEARCTETAMKIYNPAVHPREPFAGGRGIRRSPFYEREVELGGYFMELGGWERAHGYASNEHLLDKWADKVPVRENEWDNRHFWRVSNAEHLEMSDNVGMVNLSHFAMFDVSGPDRVALMEYACVAKIGGDNMIGKGIYTHFLDDLGGVAADLTVIRMADRCRVIDGADAGPRDYHYLRRLAEDKGFDVTIEDVSEQYTTIGVWGPNARETLQKIISDPDALSEENAPFASLRQIEIAGKSVTALRLSYVGEQGWELHMKYEDGLAVWDAIRAADVMPFGVETYANTRRMEKSLRLQNADLLTEYNLIEADLARPKVKEADFRGKQAYLDIRARDHQPATLCTLIVDDNTDSHGVARYPVGICPVLDKDTKQTLVDELGRRSFTTSMAFGPTIGKNIALAYLPHDYAQKGTELLIDYMGEEFPMSVAGVGYEPLYDPENLKPRS</sequence>
<evidence type="ECO:0000259" key="5">
    <source>
        <dbReference type="Pfam" id="PF08669"/>
    </source>
</evidence>
<dbReference type="InterPro" id="IPR029043">
    <property type="entry name" value="GcvT/YgfZ_C"/>
</dbReference>
<dbReference type="RefSeq" id="WP_053997383.1">
    <property type="nucleotide sequence ID" value="NZ_JXMU01000001.1"/>
</dbReference>
<organism evidence="7 8">
    <name type="scientific">Ahrensia marina</name>
    <dbReference type="NCBI Taxonomy" id="1514904"/>
    <lineage>
        <taxon>Bacteria</taxon>
        <taxon>Pseudomonadati</taxon>
        <taxon>Pseudomonadota</taxon>
        <taxon>Alphaproteobacteria</taxon>
        <taxon>Hyphomicrobiales</taxon>
        <taxon>Ahrensiaceae</taxon>
        <taxon>Ahrensia</taxon>
    </lineage>
</organism>
<dbReference type="STRING" id="1514904.SU32_00640"/>
<dbReference type="PANTHER" id="PTHR43757">
    <property type="entry name" value="AMINOMETHYLTRANSFERASE"/>
    <property type="match status" value="1"/>
</dbReference>
<accession>A0A0N0E8W2</accession>
<dbReference type="Pfam" id="PF16350">
    <property type="entry name" value="FAO_M"/>
    <property type="match status" value="1"/>
</dbReference>
<dbReference type="Gene3D" id="3.30.1360.120">
    <property type="entry name" value="Probable tRNA modification gtpase trme, domain 1"/>
    <property type="match status" value="1"/>
</dbReference>
<dbReference type="InterPro" id="IPR006222">
    <property type="entry name" value="GCVT_N"/>
</dbReference>
<keyword evidence="2" id="KW-0560">Oxidoreductase</keyword>
<dbReference type="EMBL" id="JXMU01000001">
    <property type="protein sequence ID" value="KPB02825.1"/>
    <property type="molecule type" value="Genomic_DNA"/>
</dbReference>
<dbReference type="Pfam" id="PF01571">
    <property type="entry name" value="GCV_T"/>
    <property type="match status" value="1"/>
</dbReference>
<comment type="caution">
    <text evidence="7">The sequence shown here is derived from an EMBL/GenBank/DDBJ whole genome shotgun (WGS) entry which is preliminary data.</text>
</comment>
<keyword evidence="8" id="KW-1185">Reference proteome</keyword>
<dbReference type="SUPFAM" id="SSF103025">
    <property type="entry name" value="Folate-binding domain"/>
    <property type="match status" value="1"/>
</dbReference>
<dbReference type="InterPro" id="IPR006076">
    <property type="entry name" value="FAD-dep_OxRdtase"/>
</dbReference>
<dbReference type="Gene3D" id="3.30.9.10">
    <property type="entry name" value="D-Amino Acid Oxidase, subunit A, domain 2"/>
    <property type="match status" value="1"/>
</dbReference>
<dbReference type="InterPro" id="IPR032503">
    <property type="entry name" value="FAO_M"/>
</dbReference>
<dbReference type="SUPFAM" id="SSF54373">
    <property type="entry name" value="FAD-linked reductases, C-terminal domain"/>
    <property type="match status" value="1"/>
</dbReference>
<dbReference type="InterPro" id="IPR036188">
    <property type="entry name" value="FAD/NAD-bd_sf"/>
</dbReference>
<evidence type="ECO:0000259" key="3">
    <source>
        <dbReference type="Pfam" id="PF01266"/>
    </source>
</evidence>
<dbReference type="Gene3D" id="3.50.50.60">
    <property type="entry name" value="FAD/NAD(P)-binding domain"/>
    <property type="match status" value="1"/>
</dbReference>
<feature type="domain" description="FAD dependent oxidoreductase" evidence="3">
    <location>
        <begin position="9"/>
        <end position="382"/>
    </location>
</feature>
<dbReference type="OrthoDB" id="7156675at2"/>